<dbReference type="EMBL" id="JAANIT010000657">
    <property type="protein sequence ID" value="KAG1545565.1"/>
    <property type="molecule type" value="Genomic_DNA"/>
</dbReference>
<reference evidence="1" key="1">
    <citation type="journal article" date="2020" name="Microb. Genom.">
        <title>Genetic diversity of clinical and environmental Mucorales isolates obtained from an investigation of mucormycosis cases among solid organ transplant recipients.</title>
        <authorList>
            <person name="Nguyen M.H."/>
            <person name="Kaul D."/>
            <person name="Muto C."/>
            <person name="Cheng S.J."/>
            <person name="Richter R.A."/>
            <person name="Bruno V.M."/>
            <person name="Liu G."/>
            <person name="Beyhan S."/>
            <person name="Sundermann A.J."/>
            <person name="Mounaud S."/>
            <person name="Pasculle A.W."/>
            <person name="Nierman W.C."/>
            <person name="Driscoll E."/>
            <person name="Cumbie R."/>
            <person name="Clancy C.J."/>
            <person name="Dupont C.L."/>
        </authorList>
    </citation>
    <scope>NUCLEOTIDE SEQUENCE</scope>
    <source>
        <strain evidence="1">GL16</strain>
    </source>
</reference>
<gene>
    <name evidence="1" type="ORF">G6F51_005392</name>
</gene>
<accession>A0A9P6YEJ4</accession>
<dbReference type="Proteomes" id="UP000717996">
    <property type="component" value="Unassembled WGS sequence"/>
</dbReference>
<dbReference type="AlphaFoldDB" id="A0A9P6YEJ4"/>
<protein>
    <submittedName>
        <fullName evidence="1">Uncharacterized protein</fullName>
    </submittedName>
</protein>
<name>A0A9P6YEJ4_RHIOR</name>
<comment type="caution">
    <text evidence="1">The sequence shown here is derived from an EMBL/GenBank/DDBJ whole genome shotgun (WGS) entry which is preliminary data.</text>
</comment>
<proteinExistence type="predicted"/>
<sequence length="108" mass="12374">MIGKPCLAKALKQVFDALYIKRKSRTGKRSNITINYGNLEKQRPSEIDSNYNSETGARLEEFDSFTTDESDYSYQTEGSNNHVEKMTNGKYIMTLQQVEIEGFDECVN</sequence>
<evidence type="ECO:0000313" key="2">
    <source>
        <dbReference type="Proteomes" id="UP000717996"/>
    </source>
</evidence>
<organism evidence="1 2">
    <name type="scientific">Rhizopus oryzae</name>
    <name type="common">Mucormycosis agent</name>
    <name type="synonym">Rhizopus arrhizus var. delemar</name>
    <dbReference type="NCBI Taxonomy" id="64495"/>
    <lineage>
        <taxon>Eukaryota</taxon>
        <taxon>Fungi</taxon>
        <taxon>Fungi incertae sedis</taxon>
        <taxon>Mucoromycota</taxon>
        <taxon>Mucoromycotina</taxon>
        <taxon>Mucoromycetes</taxon>
        <taxon>Mucorales</taxon>
        <taxon>Mucorineae</taxon>
        <taxon>Rhizopodaceae</taxon>
        <taxon>Rhizopus</taxon>
    </lineage>
</organism>
<evidence type="ECO:0000313" key="1">
    <source>
        <dbReference type="EMBL" id="KAG1545565.1"/>
    </source>
</evidence>